<evidence type="ECO:0000313" key="1">
    <source>
        <dbReference type="EMBL" id="KAA1184683.1"/>
    </source>
</evidence>
<proteinExistence type="predicted"/>
<dbReference type="EMBL" id="VNIP01000003">
    <property type="protein sequence ID" value="KAA1184683.1"/>
    <property type="molecule type" value="Genomic_DNA"/>
</dbReference>
<dbReference type="RefSeq" id="WP_149633465.1">
    <property type="nucleotide sequence ID" value="NZ_VNIP01000003.1"/>
</dbReference>
<dbReference type="OrthoDB" id="8355499at2"/>
<evidence type="ECO:0000313" key="2">
    <source>
        <dbReference type="Proteomes" id="UP000323608"/>
    </source>
</evidence>
<comment type="caution">
    <text evidence="1">The sequence shown here is derived from an EMBL/GenBank/DDBJ whole genome shotgun (WGS) entry which is preliminary data.</text>
</comment>
<dbReference type="AlphaFoldDB" id="A0A5B0WCP4"/>
<protein>
    <submittedName>
        <fullName evidence="1">Uncharacterized protein</fullName>
    </submittedName>
</protein>
<reference evidence="1 2" key="1">
    <citation type="submission" date="2019-07" db="EMBL/GenBank/DDBJ databases">
        <title>The Draft Genome Sequence of Rhizobium tropici SARCC-755 Associated with Superior Nodulation on Pigeonpea (Cajanus cajan (L.) Millsp.).</title>
        <authorList>
            <person name="Bopape F.L."/>
            <person name="Hassen A.I."/>
            <person name="Swanevelder Z.H."/>
            <person name="Gwata E.T."/>
        </authorList>
    </citation>
    <scope>NUCLEOTIDE SEQUENCE [LARGE SCALE GENOMIC DNA]</scope>
    <source>
        <strain evidence="1 2">SARCC-755</strain>
    </source>
</reference>
<sequence length="239" mass="25037">MSSSSYQIVVRNLSQTAQYFYVFQKRAVFEPSAGTIYCSSLGCQYVSNYDNSGAQIIFGLDRQIYAGAISTAVSPPPPPLPTASNASGTLRLLVSKATAKKAISLTTDTGNNPPTNFTELTLSPLGFSPPTYQSGISVGAFGVKVPPYTPAPYPELFCGVAALYTGESVVLSSFVAPVPNAVMSCAPAQVFFVKTGYQPIASLLAYDESNSARCDFTAGFATITATYNSNGTFSTTGGP</sequence>
<name>A0A5B0WCP4_RHITR</name>
<organism evidence="1 2">
    <name type="scientific">Rhizobium tropici</name>
    <dbReference type="NCBI Taxonomy" id="398"/>
    <lineage>
        <taxon>Bacteria</taxon>
        <taxon>Pseudomonadati</taxon>
        <taxon>Pseudomonadota</taxon>
        <taxon>Alphaproteobacteria</taxon>
        <taxon>Hyphomicrobiales</taxon>
        <taxon>Rhizobiaceae</taxon>
        <taxon>Rhizobium/Agrobacterium group</taxon>
        <taxon>Rhizobium</taxon>
    </lineage>
</organism>
<dbReference type="Proteomes" id="UP000323608">
    <property type="component" value="Unassembled WGS sequence"/>
</dbReference>
<accession>A0A5B0WCP4</accession>
<gene>
    <name evidence="1" type="ORF">FP026_04735</name>
</gene>